<dbReference type="SMART" id="SM00028">
    <property type="entry name" value="TPR"/>
    <property type="match status" value="1"/>
</dbReference>
<keyword evidence="2" id="KW-0732">Signal</keyword>
<dbReference type="Pfam" id="PF14595">
    <property type="entry name" value="Thioredoxin_9"/>
    <property type="match status" value="1"/>
</dbReference>
<accession>A0A2K9PS45</accession>
<dbReference type="OrthoDB" id="6398367at2"/>
<sequence length="308" mass="35354">MKRTVTLLIILLNLHFGVSQTLNNLTTDKNGNELLLGEINRKGLAKNSFNQWFSKNYDDYLVNKKVVKGFKSLLHSYEIKVFLGTWCGDSKREVPNFYKVLDAANFPENQLKVIAVNKTRNAYKQSPNGEEKGLNIHRVPTFIFYKDGKEVNRIVEFPKETLERDIFKIVSNKKYTPNYRVVSQMDDLLNSKTIDNLKLDESVLVSKFAELVKGSRELNTYGYVLLSAGEIEKVLYVFDLNTKIFPYKSNTYDSLGEAYFASKNYTEALKNFYKVLSLNPDDGDAVKMVSTIKNEMKQNPSDINSKKN</sequence>
<name>A0A2K9PS45_9FLAO</name>
<dbReference type="EMBL" id="CP025791">
    <property type="protein sequence ID" value="AUP79893.1"/>
    <property type="molecule type" value="Genomic_DNA"/>
</dbReference>
<reference evidence="4 5" key="1">
    <citation type="submission" date="2018-01" db="EMBL/GenBank/DDBJ databases">
        <title>Complete genome sequence of Flavivirga eckloniae ECD14 isolated from seaweed Ecklonia cava.</title>
        <authorList>
            <person name="Lee J.H."/>
            <person name="Baik K.S."/>
            <person name="Seong C.N."/>
        </authorList>
    </citation>
    <scope>NUCLEOTIDE SEQUENCE [LARGE SCALE GENOMIC DNA]</scope>
    <source>
        <strain evidence="4 5">ECD14</strain>
    </source>
</reference>
<dbReference type="InterPro" id="IPR011990">
    <property type="entry name" value="TPR-like_helical_dom_sf"/>
</dbReference>
<feature type="signal peptide" evidence="2">
    <location>
        <begin position="1"/>
        <end position="21"/>
    </location>
</feature>
<proteinExistence type="predicted"/>
<dbReference type="InterPro" id="IPR013766">
    <property type="entry name" value="Thioredoxin_domain"/>
</dbReference>
<evidence type="ECO:0000256" key="1">
    <source>
        <dbReference type="PROSITE-ProRule" id="PRU00339"/>
    </source>
</evidence>
<dbReference type="Proteomes" id="UP000235826">
    <property type="component" value="Chromosome"/>
</dbReference>
<keyword evidence="5" id="KW-1185">Reference proteome</keyword>
<dbReference type="GO" id="GO:0006950">
    <property type="term" value="P:response to stress"/>
    <property type="evidence" value="ECO:0007669"/>
    <property type="project" value="UniProtKB-ARBA"/>
</dbReference>
<evidence type="ECO:0000256" key="2">
    <source>
        <dbReference type="SAM" id="SignalP"/>
    </source>
</evidence>
<dbReference type="SUPFAM" id="SSF52833">
    <property type="entry name" value="Thioredoxin-like"/>
    <property type="match status" value="1"/>
</dbReference>
<dbReference type="PROSITE" id="PS51352">
    <property type="entry name" value="THIOREDOXIN_2"/>
    <property type="match status" value="1"/>
</dbReference>
<gene>
    <name evidence="4" type="ORF">C1H87_14745</name>
</gene>
<evidence type="ECO:0000313" key="5">
    <source>
        <dbReference type="Proteomes" id="UP000235826"/>
    </source>
</evidence>
<feature type="domain" description="Thioredoxin" evidence="3">
    <location>
        <begin position="14"/>
        <end position="175"/>
    </location>
</feature>
<protein>
    <recommendedName>
        <fullName evidence="3">Thioredoxin domain-containing protein</fullName>
    </recommendedName>
</protein>
<dbReference type="RefSeq" id="WP_102756545.1">
    <property type="nucleotide sequence ID" value="NZ_CP025791.1"/>
</dbReference>
<dbReference type="InterPro" id="IPR019734">
    <property type="entry name" value="TPR_rpt"/>
</dbReference>
<dbReference type="SUPFAM" id="SSF48452">
    <property type="entry name" value="TPR-like"/>
    <property type="match status" value="1"/>
</dbReference>
<feature type="chain" id="PRO_5014798072" description="Thioredoxin domain-containing protein" evidence="2">
    <location>
        <begin position="22"/>
        <end position="308"/>
    </location>
</feature>
<dbReference type="Gene3D" id="3.40.30.10">
    <property type="entry name" value="Glutaredoxin"/>
    <property type="match status" value="1"/>
</dbReference>
<dbReference type="Gene3D" id="1.25.40.10">
    <property type="entry name" value="Tetratricopeptide repeat domain"/>
    <property type="match status" value="1"/>
</dbReference>
<organism evidence="4 5">
    <name type="scientific">Flavivirga eckloniae</name>
    <dbReference type="NCBI Taxonomy" id="1803846"/>
    <lineage>
        <taxon>Bacteria</taxon>
        <taxon>Pseudomonadati</taxon>
        <taxon>Bacteroidota</taxon>
        <taxon>Flavobacteriia</taxon>
        <taxon>Flavobacteriales</taxon>
        <taxon>Flavobacteriaceae</taxon>
        <taxon>Flavivirga</taxon>
    </lineage>
</organism>
<dbReference type="KEGG" id="fek:C1H87_14745"/>
<dbReference type="AlphaFoldDB" id="A0A2K9PS45"/>
<dbReference type="PROSITE" id="PS50005">
    <property type="entry name" value="TPR"/>
    <property type="match status" value="1"/>
</dbReference>
<dbReference type="CDD" id="cd02947">
    <property type="entry name" value="TRX_family"/>
    <property type="match status" value="1"/>
</dbReference>
<keyword evidence="1" id="KW-0802">TPR repeat</keyword>
<evidence type="ECO:0000259" key="3">
    <source>
        <dbReference type="PROSITE" id="PS51352"/>
    </source>
</evidence>
<feature type="repeat" description="TPR" evidence="1">
    <location>
        <begin position="249"/>
        <end position="282"/>
    </location>
</feature>
<dbReference type="InterPro" id="IPR036249">
    <property type="entry name" value="Thioredoxin-like_sf"/>
</dbReference>
<dbReference type="PROSITE" id="PS50293">
    <property type="entry name" value="TPR_REGION"/>
    <property type="match status" value="1"/>
</dbReference>
<evidence type="ECO:0000313" key="4">
    <source>
        <dbReference type="EMBL" id="AUP79893.1"/>
    </source>
</evidence>